<dbReference type="CDD" id="cd05685">
    <property type="entry name" value="S1_Tex"/>
    <property type="match status" value="1"/>
</dbReference>
<proteinExistence type="predicted"/>
<accession>A0ABS3E0U3</accession>
<dbReference type="Proteomes" id="UP000663970">
    <property type="component" value="Unassembled WGS sequence"/>
</dbReference>
<organism evidence="2 3">
    <name type="scientific">Halobacillus kuroshimensis</name>
    <dbReference type="NCBI Taxonomy" id="302481"/>
    <lineage>
        <taxon>Bacteria</taxon>
        <taxon>Bacillati</taxon>
        <taxon>Bacillota</taxon>
        <taxon>Bacilli</taxon>
        <taxon>Bacillales</taxon>
        <taxon>Bacillaceae</taxon>
        <taxon>Halobacillus</taxon>
    </lineage>
</organism>
<sequence>MKLKEGIIQQVIQLLNEGNTVPFIARYRKEMTGGLDEVQIKTIEDQWNYAVNLAERKEEVVRLIDEQGKLTDELKADIEKAEKLQKVEDLYRPYKQKRRTRATVAKEKGLEPLTLKVWAQESFGFEAEAQTYISEEQELPAVEDVRAGVNDILAEWISEDAAFRERIRKQTHEKGTIASSEKDKAKDEKGVFEMYYDYQEPVRSIASHRVLAMNRGEKEGIIKVSVQPPEDSITQYLEKEVVKRGTGGELRGILTDAIQDSYKRLIQPSVEREIRNSLSEVAEEQAIDVFSSNLRSLLLQPPLKGKVVLGVDPAYRTGCKLAVIDETGKVLDIGVIYPTAPKKDTKGAEKKLLSFMEQYNMELIAIGNGTASRETEQFISDMIQKHSWKASYMIVNEAGASVYSASKLAREEFPDFQVEERSAVSIARRIQDPLAELVKIDPKSIGVGQYQHDVTQKKLNESLTFIVETAVNQVGVNVNTASASLLQYVSGLSKTVANNIVKKREELGKFTKRRELKDIPRLGAKTFEQSIGFLRVLDGEEPLDRTSIHPESYQATRKLLQNLGFTSKDLGDGQLGEKLKQMDLNAASEEFGIGTLTLTDIQKALIQPGRDPREDLPKPLLKTNVLSMEDLEEGMELEGTVRNVVDFGAFVDIGVKQDGLVHISKLADKFVKHPMDMVSVGDVVTVWVDKVDVQKQRIALTMIPQS</sequence>
<dbReference type="SUPFAM" id="SSF47781">
    <property type="entry name" value="RuvA domain 2-like"/>
    <property type="match status" value="2"/>
</dbReference>
<gene>
    <name evidence="2" type="ORF">JF544_17785</name>
</gene>
<dbReference type="InterPro" id="IPR018974">
    <property type="entry name" value="Tex-like_N"/>
</dbReference>
<dbReference type="Pfam" id="PF17674">
    <property type="entry name" value="HHH_9"/>
    <property type="match status" value="1"/>
</dbReference>
<dbReference type="InterPro" id="IPR044146">
    <property type="entry name" value="S1_Tex"/>
</dbReference>
<dbReference type="InterPro" id="IPR010994">
    <property type="entry name" value="RuvA_2-like"/>
</dbReference>
<dbReference type="Pfam" id="PF16921">
    <property type="entry name" value="Tex_YqgF"/>
    <property type="match status" value="1"/>
</dbReference>
<dbReference type="InterPro" id="IPR003029">
    <property type="entry name" value="S1_domain"/>
</dbReference>
<dbReference type="InterPro" id="IPR012340">
    <property type="entry name" value="NA-bd_OB-fold"/>
</dbReference>
<dbReference type="InterPro" id="IPR023319">
    <property type="entry name" value="Tex-like_HTH_dom_sf"/>
</dbReference>
<dbReference type="PANTHER" id="PTHR10724">
    <property type="entry name" value="30S RIBOSOMAL PROTEIN S1"/>
    <property type="match status" value="1"/>
</dbReference>
<keyword evidence="3" id="KW-1185">Reference proteome</keyword>
<evidence type="ECO:0000313" key="2">
    <source>
        <dbReference type="EMBL" id="MBN8237113.1"/>
    </source>
</evidence>
<dbReference type="Gene3D" id="2.40.50.140">
    <property type="entry name" value="Nucleic acid-binding proteins"/>
    <property type="match status" value="1"/>
</dbReference>
<dbReference type="Gene3D" id="1.10.10.650">
    <property type="entry name" value="RuvA domain 2-like"/>
    <property type="match status" value="1"/>
</dbReference>
<dbReference type="InterPro" id="IPR023323">
    <property type="entry name" value="Tex-like_dom_sf"/>
</dbReference>
<dbReference type="InterPro" id="IPR037027">
    <property type="entry name" value="YqgF/RNaseH-like_dom_sf"/>
</dbReference>
<dbReference type="EMBL" id="JAEKJY010000006">
    <property type="protein sequence ID" value="MBN8237113.1"/>
    <property type="molecule type" value="Genomic_DNA"/>
</dbReference>
<protein>
    <submittedName>
        <fullName evidence="2">RNA-binding transcriptional accessory protein</fullName>
    </submittedName>
</protein>
<dbReference type="SUPFAM" id="SSF50249">
    <property type="entry name" value="Nucleic acid-binding proteins"/>
    <property type="match status" value="1"/>
</dbReference>
<evidence type="ECO:0000313" key="3">
    <source>
        <dbReference type="Proteomes" id="UP000663970"/>
    </source>
</evidence>
<dbReference type="InterPro" id="IPR055179">
    <property type="entry name" value="Tex-like_central_region"/>
</dbReference>
<dbReference type="Gene3D" id="1.10.3500.10">
    <property type="entry name" value="Tex N-terminal region-like"/>
    <property type="match status" value="1"/>
</dbReference>
<dbReference type="Gene3D" id="1.10.150.310">
    <property type="entry name" value="Tex RuvX-like domain-like"/>
    <property type="match status" value="1"/>
</dbReference>
<dbReference type="InterPro" id="IPR032639">
    <property type="entry name" value="Tex_YqgF"/>
</dbReference>
<dbReference type="SMART" id="SM00316">
    <property type="entry name" value="S1"/>
    <property type="match status" value="1"/>
</dbReference>
<reference evidence="2 3" key="1">
    <citation type="submission" date="2020-12" db="EMBL/GenBank/DDBJ databases">
        <title>Oil enriched cultivation method for isolating marine PHA-producing bacteria.</title>
        <authorList>
            <person name="Zheng W."/>
            <person name="Yu S."/>
            <person name="Huang Y."/>
        </authorList>
    </citation>
    <scope>NUCLEOTIDE SEQUENCE [LARGE SCALE GENOMIC DNA]</scope>
    <source>
        <strain evidence="2 3">SY-2-6</strain>
    </source>
</reference>
<name>A0ABS3E0U3_9BACI</name>
<feature type="domain" description="S1 motif" evidence="1">
    <location>
        <begin position="634"/>
        <end position="703"/>
    </location>
</feature>
<dbReference type="SUPFAM" id="SSF53098">
    <property type="entry name" value="Ribonuclease H-like"/>
    <property type="match status" value="1"/>
</dbReference>
<dbReference type="SMART" id="SM00732">
    <property type="entry name" value="YqgFc"/>
    <property type="match status" value="1"/>
</dbReference>
<dbReference type="InterPro" id="IPR012337">
    <property type="entry name" value="RNaseH-like_sf"/>
</dbReference>
<dbReference type="PANTHER" id="PTHR10724:SF10">
    <property type="entry name" value="S1 RNA-BINDING DOMAIN-CONTAINING PROTEIN 1"/>
    <property type="match status" value="1"/>
</dbReference>
<dbReference type="Pfam" id="PF22706">
    <property type="entry name" value="Tex_central_region"/>
    <property type="match status" value="1"/>
</dbReference>
<dbReference type="InterPro" id="IPR006641">
    <property type="entry name" value="YqgF/RNaseH-like_dom"/>
</dbReference>
<dbReference type="Pfam" id="PF09371">
    <property type="entry name" value="Tex_N"/>
    <property type="match status" value="1"/>
</dbReference>
<dbReference type="InterPro" id="IPR041692">
    <property type="entry name" value="HHH_9"/>
</dbReference>
<dbReference type="SUPFAM" id="SSF158832">
    <property type="entry name" value="Tex N-terminal region-like"/>
    <property type="match status" value="1"/>
</dbReference>
<dbReference type="Pfam" id="PF00575">
    <property type="entry name" value="S1"/>
    <property type="match status" value="1"/>
</dbReference>
<dbReference type="PROSITE" id="PS50126">
    <property type="entry name" value="S1"/>
    <property type="match status" value="1"/>
</dbReference>
<dbReference type="Pfam" id="PF12836">
    <property type="entry name" value="HHH_3"/>
    <property type="match status" value="1"/>
</dbReference>
<evidence type="ECO:0000259" key="1">
    <source>
        <dbReference type="PROSITE" id="PS50126"/>
    </source>
</evidence>
<dbReference type="InterPro" id="IPR050437">
    <property type="entry name" value="Ribos_protein_bS1-like"/>
</dbReference>
<dbReference type="Gene3D" id="3.30.420.140">
    <property type="entry name" value="YqgF/RNase H-like domain"/>
    <property type="match status" value="1"/>
</dbReference>
<comment type="caution">
    <text evidence="2">The sequence shown here is derived from an EMBL/GenBank/DDBJ whole genome shotgun (WGS) entry which is preliminary data.</text>
</comment>